<dbReference type="InParanoid" id="A0A0D0E4D7"/>
<sequence>MPHAQTVEDSTSTMSFAALSFQLSDVLRIPPTRAPIDPTKFVSYVLPPVLSYFAVAILAVTPQTHSLRVALWPLVALLALRAATSVDMSFDVPQRKFLNIDLVLCMFAIAARTLEWTLQKEPLKRHIRPIGATPSTILDALDLTVNLRGYGWDWSKGLYVPPETRPSTHTKFVAYAILSAGLHAFICGVLHRAVQSFSPDAFGSTIGGTIFDETLPPFARYLRASIISISSAFTIYCVLQLGYDLCIIPAVLILRQDPAQWPPAFERPWLATSVGDFWGRRWHQFFRQTFILGSYPFSLVFGRVGSIFGAFFASAVFHHVGFITLNGQMELWRMVVAFGMMALAVIGERAFRQWTGRKVGGFWGWMWTMGWVNLWGTLMVDAWARAGILGCPNFIGSVTPVRPLVERTVMRFDTWLHTF</sequence>
<evidence type="ECO:0000256" key="8">
    <source>
        <dbReference type="SAM" id="Phobius"/>
    </source>
</evidence>
<dbReference type="InterPro" id="IPR044851">
    <property type="entry name" value="Wax_synthase"/>
</dbReference>
<dbReference type="Proteomes" id="UP000054538">
    <property type="component" value="Unassembled WGS sequence"/>
</dbReference>
<evidence type="ECO:0000256" key="6">
    <source>
        <dbReference type="ARBA" id="ARBA00022989"/>
    </source>
</evidence>
<evidence type="ECO:0000259" key="9">
    <source>
        <dbReference type="Pfam" id="PF13813"/>
    </source>
</evidence>
<dbReference type="EMBL" id="KN825315">
    <property type="protein sequence ID" value="KIK92100.1"/>
    <property type="molecule type" value="Genomic_DNA"/>
</dbReference>
<keyword evidence="4" id="KW-0808">Transferase</keyword>
<dbReference type="GO" id="GO:0008374">
    <property type="term" value="F:O-acyltransferase activity"/>
    <property type="evidence" value="ECO:0007669"/>
    <property type="project" value="InterPro"/>
</dbReference>
<keyword evidence="6 8" id="KW-1133">Transmembrane helix</keyword>
<feature type="transmembrane region" description="Helical" evidence="8">
    <location>
        <begin position="290"/>
        <end position="311"/>
    </location>
</feature>
<feature type="transmembrane region" description="Helical" evidence="8">
    <location>
        <begin position="382"/>
        <end position="401"/>
    </location>
</feature>
<dbReference type="HOGENOM" id="CLU_034105_1_0_1"/>
<name>A0A0D0E4D7_9AGAM</name>
<comment type="pathway">
    <text evidence="2">Secondary metabolite biosynthesis.</text>
</comment>
<evidence type="ECO:0000313" key="10">
    <source>
        <dbReference type="EMBL" id="KIK92100.1"/>
    </source>
</evidence>
<reference evidence="11" key="2">
    <citation type="submission" date="2015-01" db="EMBL/GenBank/DDBJ databases">
        <title>Evolutionary Origins and Diversification of the Mycorrhizal Mutualists.</title>
        <authorList>
            <consortium name="DOE Joint Genome Institute"/>
            <consortium name="Mycorrhizal Genomics Consortium"/>
            <person name="Kohler A."/>
            <person name="Kuo A."/>
            <person name="Nagy L.G."/>
            <person name="Floudas D."/>
            <person name="Copeland A."/>
            <person name="Barry K.W."/>
            <person name="Cichocki N."/>
            <person name="Veneault-Fourrey C."/>
            <person name="LaButti K."/>
            <person name="Lindquist E.A."/>
            <person name="Lipzen A."/>
            <person name="Lundell T."/>
            <person name="Morin E."/>
            <person name="Murat C."/>
            <person name="Riley R."/>
            <person name="Ohm R."/>
            <person name="Sun H."/>
            <person name="Tunlid A."/>
            <person name="Henrissat B."/>
            <person name="Grigoriev I.V."/>
            <person name="Hibbett D.S."/>
            <person name="Martin F."/>
        </authorList>
    </citation>
    <scope>NUCLEOTIDE SEQUENCE [LARGE SCALE GENOMIC DNA]</scope>
    <source>
        <strain evidence="11">Ve08.2h10</strain>
    </source>
</reference>
<feature type="domain" description="Wax synthase" evidence="9">
    <location>
        <begin position="261"/>
        <end position="334"/>
    </location>
</feature>
<dbReference type="GO" id="GO:0016020">
    <property type="term" value="C:membrane"/>
    <property type="evidence" value="ECO:0007669"/>
    <property type="project" value="UniProtKB-SubCell"/>
</dbReference>
<evidence type="ECO:0000256" key="5">
    <source>
        <dbReference type="ARBA" id="ARBA00022692"/>
    </source>
</evidence>
<keyword evidence="7 8" id="KW-0472">Membrane</keyword>
<accession>A0A0D0E4D7</accession>
<dbReference type="PANTHER" id="PTHR31595">
    <property type="entry name" value="LONG-CHAIN-ALCOHOL O-FATTY-ACYLTRANSFERASE 3-RELATED"/>
    <property type="match status" value="1"/>
</dbReference>
<feature type="transmembrane region" description="Helical" evidence="8">
    <location>
        <begin position="331"/>
        <end position="347"/>
    </location>
</feature>
<comment type="similarity">
    <text evidence="3">Belongs to the wax synthase family.</text>
</comment>
<evidence type="ECO:0000256" key="2">
    <source>
        <dbReference type="ARBA" id="ARBA00005179"/>
    </source>
</evidence>
<evidence type="ECO:0000256" key="1">
    <source>
        <dbReference type="ARBA" id="ARBA00004141"/>
    </source>
</evidence>
<dbReference type="Pfam" id="PF13813">
    <property type="entry name" value="MBOAT_2"/>
    <property type="match status" value="1"/>
</dbReference>
<feature type="transmembrane region" description="Helical" evidence="8">
    <location>
        <begin position="359"/>
        <end position="376"/>
    </location>
</feature>
<proteinExistence type="inferred from homology"/>
<keyword evidence="11" id="KW-1185">Reference proteome</keyword>
<feature type="transmembrane region" description="Helical" evidence="8">
    <location>
        <begin position="41"/>
        <end position="60"/>
    </location>
</feature>
<dbReference type="PANTHER" id="PTHR31595:SF57">
    <property type="entry name" value="OS04G0481900 PROTEIN"/>
    <property type="match status" value="1"/>
</dbReference>
<dbReference type="GO" id="GO:0006629">
    <property type="term" value="P:lipid metabolic process"/>
    <property type="evidence" value="ECO:0007669"/>
    <property type="project" value="InterPro"/>
</dbReference>
<gene>
    <name evidence="10" type="ORF">PAXRUDRAFT_830285</name>
</gene>
<comment type="subcellular location">
    <subcellularLocation>
        <location evidence="1">Membrane</location>
        <topology evidence="1">Multi-pass membrane protein</topology>
    </subcellularLocation>
</comment>
<keyword evidence="5 8" id="KW-0812">Transmembrane</keyword>
<organism evidence="10 11">
    <name type="scientific">Paxillus rubicundulus Ve08.2h10</name>
    <dbReference type="NCBI Taxonomy" id="930991"/>
    <lineage>
        <taxon>Eukaryota</taxon>
        <taxon>Fungi</taxon>
        <taxon>Dikarya</taxon>
        <taxon>Basidiomycota</taxon>
        <taxon>Agaricomycotina</taxon>
        <taxon>Agaricomycetes</taxon>
        <taxon>Agaricomycetidae</taxon>
        <taxon>Boletales</taxon>
        <taxon>Paxilineae</taxon>
        <taxon>Paxillaceae</taxon>
        <taxon>Paxillus</taxon>
    </lineage>
</organism>
<feature type="transmembrane region" description="Helical" evidence="8">
    <location>
        <begin position="172"/>
        <end position="194"/>
    </location>
</feature>
<dbReference type="OrthoDB" id="1077582at2759"/>
<evidence type="ECO:0000256" key="4">
    <source>
        <dbReference type="ARBA" id="ARBA00022679"/>
    </source>
</evidence>
<evidence type="ECO:0000256" key="7">
    <source>
        <dbReference type="ARBA" id="ARBA00023136"/>
    </source>
</evidence>
<dbReference type="AlphaFoldDB" id="A0A0D0E4D7"/>
<reference evidence="10 11" key="1">
    <citation type="submission" date="2014-04" db="EMBL/GenBank/DDBJ databases">
        <authorList>
            <consortium name="DOE Joint Genome Institute"/>
            <person name="Kuo A."/>
            <person name="Kohler A."/>
            <person name="Jargeat P."/>
            <person name="Nagy L.G."/>
            <person name="Floudas D."/>
            <person name="Copeland A."/>
            <person name="Barry K.W."/>
            <person name="Cichocki N."/>
            <person name="Veneault-Fourrey C."/>
            <person name="LaButti K."/>
            <person name="Lindquist E.A."/>
            <person name="Lipzen A."/>
            <person name="Lundell T."/>
            <person name="Morin E."/>
            <person name="Murat C."/>
            <person name="Sun H."/>
            <person name="Tunlid A."/>
            <person name="Henrissat B."/>
            <person name="Grigoriev I.V."/>
            <person name="Hibbett D.S."/>
            <person name="Martin F."/>
            <person name="Nordberg H.P."/>
            <person name="Cantor M.N."/>
            <person name="Hua S.X."/>
        </authorList>
    </citation>
    <scope>NUCLEOTIDE SEQUENCE [LARGE SCALE GENOMIC DNA]</scope>
    <source>
        <strain evidence="10 11">Ve08.2h10</strain>
    </source>
</reference>
<evidence type="ECO:0000313" key="11">
    <source>
        <dbReference type="Proteomes" id="UP000054538"/>
    </source>
</evidence>
<protein>
    <recommendedName>
        <fullName evidence="9">Wax synthase domain-containing protein</fullName>
    </recommendedName>
</protein>
<dbReference type="InterPro" id="IPR032805">
    <property type="entry name" value="Wax_synthase_dom"/>
</dbReference>
<dbReference type="STRING" id="930991.A0A0D0E4D7"/>
<evidence type="ECO:0000256" key="3">
    <source>
        <dbReference type="ARBA" id="ARBA00007282"/>
    </source>
</evidence>